<comment type="caution">
    <text evidence="1">The sequence shown here is derived from an EMBL/GenBank/DDBJ whole genome shotgun (WGS) entry which is preliminary data.</text>
</comment>
<dbReference type="AlphaFoldDB" id="A0A3S5CRY1"/>
<keyword evidence="2" id="KW-1185">Reference proteome</keyword>
<reference evidence="1" key="1">
    <citation type="submission" date="2018-11" db="EMBL/GenBank/DDBJ databases">
        <authorList>
            <consortium name="Pathogen Informatics"/>
        </authorList>
    </citation>
    <scope>NUCLEOTIDE SEQUENCE</scope>
</reference>
<name>A0A3S5CRY1_9PLAT</name>
<evidence type="ECO:0000313" key="1">
    <source>
        <dbReference type="EMBL" id="VEL43151.1"/>
    </source>
</evidence>
<protein>
    <submittedName>
        <fullName evidence="1">Uncharacterized protein</fullName>
    </submittedName>
</protein>
<accession>A0A3S5CRY1</accession>
<feature type="non-terminal residue" evidence="1">
    <location>
        <position position="1"/>
    </location>
</feature>
<gene>
    <name evidence="1" type="ORF">PXEA_LOCUS36591</name>
</gene>
<proteinExistence type="predicted"/>
<dbReference type="EMBL" id="CAAALY010279160">
    <property type="protein sequence ID" value="VEL43151.1"/>
    <property type="molecule type" value="Genomic_DNA"/>
</dbReference>
<sequence>SSALPHARTQAYTYEHARWHGWADPTQVSRYDKSARPLHIFVRAITLRTTLASSATSSVYALVFSRHNNATETTSQSVETGTFMPTRAASSPFGLVVLSADIVLPYAKLGK</sequence>
<evidence type="ECO:0000313" key="2">
    <source>
        <dbReference type="Proteomes" id="UP000784294"/>
    </source>
</evidence>
<dbReference type="Proteomes" id="UP000784294">
    <property type="component" value="Unassembled WGS sequence"/>
</dbReference>
<organism evidence="1 2">
    <name type="scientific">Protopolystoma xenopodis</name>
    <dbReference type="NCBI Taxonomy" id="117903"/>
    <lineage>
        <taxon>Eukaryota</taxon>
        <taxon>Metazoa</taxon>
        <taxon>Spiralia</taxon>
        <taxon>Lophotrochozoa</taxon>
        <taxon>Platyhelminthes</taxon>
        <taxon>Monogenea</taxon>
        <taxon>Polyopisthocotylea</taxon>
        <taxon>Polystomatidea</taxon>
        <taxon>Polystomatidae</taxon>
        <taxon>Protopolystoma</taxon>
    </lineage>
</organism>